<keyword evidence="1" id="KW-1133">Transmembrane helix</keyword>
<sequence>MICFFIQVQWFLFYPHALTINLILFFFNSILFILGIVTFENKGSQKPLYLMPIPYIERGLCYDPYSVVTLHKYYW</sequence>
<gene>
    <name evidence="2" type="ORF">XELAEV_18003317mg</name>
</gene>
<accession>A0A974GY70</accession>
<dbReference type="Proteomes" id="UP000694892">
    <property type="component" value="Unassembled WGS sequence"/>
</dbReference>
<evidence type="ECO:0000313" key="2">
    <source>
        <dbReference type="EMBL" id="OCT55280.1"/>
    </source>
</evidence>
<evidence type="ECO:0000256" key="1">
    <source>
        <dbReference type="SAM" id="Phobius"/>
    </source>
</evidence>
<feature type="transmembrane region" description="Helical" evidence="1">
    <location>
        <begin position="20"/>
        <end position="39"/>
    </location>
</feature>
<dbReference type="EMBL" id="KV507433">
    <property type="protein sequence ID" value="OCT55280.1"/>
    <property type="molecule type" value="Genomic_DNA"/>
</dbReference>
<reference evidence="2" key="1">
    <citation type="submission" date="2016-05" db="EMBL/GenBank/DDBJ databases">
        <title>WGS assembly of Xenopus laevis.</title>
        <authorList>
            <person name="Session A."/>
            <person name="Uno Y."/>
            <person name="Kwon T."/>
            <person name="Chapman J."/>
            <person name="Toyoda A."/>
            <person name="Takahashi S."/>
            <person name="Fukui A."/>
            <person name="Hikosaka A."/>
            <person name="Putnam N."/>
            <person name="Stites J."/>
            <person name="Van Heeringen S."/>
            <person name="Quigley I."/>
            <person name="Heinz S."/>
            <person name="Hellsten U."/>
            <person name="Lyons J."/>
            <person name="Suzuki A."/>
            <person name="Kondo M."/>
            <person name="Ogino H."/>
            <person name="Ochi H."/>
            <person name="Bogdanovic O."/>
            <person name="Lister R."/>
            <person name="Georgiou G."/>
            <person name="Paranjpe S."/>
            <person name="Van Kruijsbergen I."/>
            <person name="Mozaffari S."/>
            <person name="Shu S."/>
            <person name="Schmutz J."/>
            <person name="Jenkins J."/>
            <person name="Grimwood J."/>
            <person name="Carlson J."/>
            <person name="Mitros T."/>
            <person name="Simakov O."/>
            <person name="Heald R."/>
            <person name="Miller K."/>
            <person name="Haudenschild C."/>
            <person name="Kuroki Y."/>
            <person name="Tanaka T."/>
            <person name="Michiue T."/>
            <person name="Watanabe M."/>
            <person name="Kinoshita T."/>
            <person name="Ohta Y."/>
            <person name="Mawaribuchi S."/>
            <person name="Suzuki Y."/>
            <person name="Haramoto Y."/>
            <person name="Yamamoto T."/>
            <person name="Takagi C."/>
            <person name="Kitzman J."/>
            <person name="Shendure J."/>
            <person name="Nakayama T."/>
            <person name="Izutsu Y."/>
            <person name="Robert J."/>
            <person name="Dichmann D."/>
            <person name="Flajnik M."/>
            <person name="Houston D."/>
            <person name="Marcotte E."/>
            <person name="Wallingford J."/>
            <person name="Ito Y."/>
            <person name="Asashima M."/>
            <person name="Ueno N."/>
            <person name="Matsuda Y."/>
            <person name="Jan Veenstra G."/>
            <person name="Fujiyama A."/>
            <person name="Harland R."/>
            <person name="Taira M."/>
            <person name="Rokhsar D.S."/>
        </authorList>
    </citation>
    <scope>NUCLEOTIDE SEQUENCE</scope>
    <source>
        <strain evidence="2">J</strain>
        <tissue evidence="2">Blood</tissue>
    </source>
</reference>
<proteinExistence type="predicted"/>
<keyword evidence="1" id="KW-0812">Transmembrane</keyword>
<protein>
    <submittedName>
        <fullName evidence="2">Uncharacterized protein</fullName>
    </submittedName>
</protein>
<organism evidence="2">
    <name type="scientific">Xenopus laevis</name>
    <name type="common">African clawed frog</name>
    <dbReference type="NCBI Taxonomy" id="8355"/>
    <lineage>
        <taxon>Eukaryota</taxon>
        <taxon>Metazoa</taxon>
        <taxon>Chordata</taxon>
        <taxon>Craniata</taxon>
        <taxon>Vertebrata</taxon>
        <taxon>Euteleostomi</taxon>
        <taxon>Amphibia</taxon>
        <taxon>Batrachia</taxon>
        <taxon>Anura</taxon>
        <taxon>Pipoidea</taxon>
        <taxon>Pipidae</taxon>
        <taxon>Xenopodinae</taxon>
        <taxon>Xenopus</taxon>
        <taxon>Xenopus</taxon>
    </lineage>
</organism>
<dbReference type="AlphaFoldDB" id="A0A974GY70"/>
<keyword evidence="1" id="KW-0472">Membrane</keyword>
<name>A0A974GY70_XENLA</name>